<feature type="transmembrane region" description="Helical" evidence="1">
    <location>
        <begin position="288"/>
        <end position="308"/>
    </location>
</feature>
<dbReference type="PANTHER" id="PTHR41771:SF1">
    <property type="entry name" value="MEMBRANE PROTEIN"/>
    <property type="match status" value="1"/>
</dbReference>
<accession>A0A940PEI5</accession>
<feature type="transmembrane region" description="Helical" evidence="1">
    <location>
        <begin position="163"/>
        <end position="185"/>
    </location>
</feature>
<organism evidence="2 3">
    <name type="scientific">Vagococcus allomyrinae</name>
    <dbReference type="NCBI Taxonomy" id="2794353"/>
    <lineage>
        <taxon>Bacteria</taxon>
        <taxon>Bacillati</taxon>
        <taxon>Bacillota</taxon>
        <taxon>Bacilli</taxon>
        <taxon>Lactobacillales</taxon>
        <taxon>Enterococcaceae</taxon>
        <taxon>Vagococcus</taxon>
    </lineage>
</organism>
<keyword evidence="1" id="KW-0472">Membrane</keyword>
<evidence type="ECO:0000313" key="3">
    <source>
        <dbReference type="Proteomes" id="UP000674938"/>
    </source>
</evidence>
<keyword evidence="3" id="KW-1185">Reference proteome</keyword>
<dbReference type="EMBL" id="JAEEGA010000016">
    <property type="protein sequence ID" value="MBP1043360.1"/>
    <property type="molecule type" value="Genomic_DNA"/>
</dbReference>
<dbReference type="InterPro" id="IPR012507">
    <property type="entry name" value="YibE_F"/>
</dbReference>
<name>A0A940PEI5_9ENTE</name>
<evidence type="ECO:0000313" key="2">
    <source>
        <dbReference type="EMBL" id="MBP1043360.1"/>
    </source>
</evidence>
<feature type="transmembrane region" description="Helical" evidence="1">
    <location>
        <begin position="191"/>
        <end position="213"/>
    </location>
</feature>
<dbReference type="PANTHER" id="PTHR41771">
    <property type="entry name" value="MEMBRANE PROTEIN-RELATED"/>
    <property type="match status" value="1"/>
</dbReference>
<feature type="transmembrane region" description="Helical" evidence="1">
    <location>
        <begin position="12"/>
        <end position="30"/>
    </location>
</feature>
<dbReference type="Proteomes" id="UP000674938">
    <property type="component" value="Unassembled WGS sequence"/>
</dbReference>
<dbReference type="Pfam" id="PF07907">
    <property type="entry name" value="YibE_F"/>
    <property type="match status" value="1"/>
</dbReference>
<feature type="transmembrane region" description="Helical" evidence="1">
    <location>
        <begin position="234"/>
        <end position="259"/>
    </location>
</feature>
<reference evidence="2" key="1">
    <citation type="submission" date="2020-12" db="EMBL/GenBank/DDBJ databases">
        <title>Vagococcus allomyrinae sp. nov. and Enterococcus lavae sp. nov., isolated from the larvae of Allomyrina dichotoma.</title>
        <authorList>
            <person name="Lee S.D."/>
        </authorList>
    </citation>
    <scope>NUCLEOTIDE SEQUENCE</scope>
    <source>
        <strain evidence="2">BWB3-3</strain>
    </source>
</reference>
<dbReference type="RefSeq" id="WP_209531175.1">
    <property type="nucleotide sequence ID" value="NZ_JAEEGA010000016.1"/>
</dbReference>
<evidence type="ECO:0000256" key="1">
    <source>
        <dbReference type="SAM" id="Phobius"/>
    </source>
</evidence>
<gene>
    <name evidence="2" type="ORF">I6N95_20265</name>
</gene>
<keyword evidence="1" id="KW-1133">Transmembrane helix</keyword>
<feature type="transmembrane region" description="Helical" evidence="1">
    <location>
        <begin position="329"/>
        <end position="351"/>
    </location>
</feature>
<dbReference type="AlphaFoldDB" id="A0A940PEI5"/>
<protein>
    <submittedName>
        <fullName evidence="2">YibE/F family protein</fullName>
    </submittedName>
</protein>
<sequence length="356" mass="38988">MKVNLTKNQVTIILAFFWIVFSLLFTQYNSRLYDQTVVKLLSVDRTDISDPSEEGRQDLTGQIQNGPRKGEIITLDAPLSFSQGVAPTYQKGSQLFVDLSGKTVTIISVKRDRYVLLLLGLFILLVWWVGSKQGVFSLISVGLNIGMLLLAVALYVTWPRLPLIAIMFVTGIITTALSLILSTGWHKKTVATIIATLTASTIAWLIGWLVMTVCHDQGLRYEDMQFLTRPYRQIFIASLFLGTLGAAMDIAMTVVSTVMELLEKNPSISSKELIRAGQSVGKNVMGSMTSVLLFAYLSGGIPFIILYLKNGWAFAPSVEMTLSLEVARALVGGIGIVLTIPLSVVVVAIMYRKGGA</sequence>
<comment type="caution">
    <text evidence="2">The sequence shown here is derived from an EMBL/GenBank/DDBJ whole genome shotgun (WGS) entry which is preliminary data.</text>
</comment>
<keyword evidence="1" id="KW-0812">Transmembrane</keyword>
<feature type="transmembrane region" description="Helical" evidence="1">
    <location>
        <begin position="136"/>
        <end position="156"/>
    </location>
</feature>
<feature type="transmembrane region" description="Helical" evidence="1">
    <location>
        <begin position="114"/>
        <end position="130"/>
    </location>
</feature>
<proteinExistence type="predicted"/>